<proteinExistence type="predicted"/>
<evidence type="ECO:0000256" key="1">
    <source>
        <dbReference type="SAM" id="MobiDB-lite"/>
    </source>
</evidence>
<dbReference type="RefSeq" id="WP_269444687.1">
    <property type="nucleotide sequence ID" value="NZ_CP097463.1"/>
</dbReference>
<dbReference type="InterPro" id="IPR043426">
    <property type="entry name" value="MltB-like"/>
</dbReference>
<dbReference type="Proteomes" id="UP001164693">
    <property type="component" value="Chromosome"/>
</dbReference>
<dbReference type="Pfam" id="PF13406">
    <property type="entry name" value="SLT_2"/>
    <property type="match status" value="1"/>
</dbReference>
<dbReference type="CDD" id="cd13399">
    <property type="entry name" value="Slt35-like"/>
    <property type="match status" value="1"/>
</dbReference>
<accession>A0ABY7K001</accession>
<name>A0ABY7K001_9ACTN</name>
<keyword evidence="2" id="KW-0472">Membrane</keyword>
<dbReference type="EC" id="2.4.-.-" evidence="4"/>
<protein>
    <submittedName>
        <fullName evidence="4">Lytic murein transglycosylase</fullName>
        <ecNumber evidence="4">2.4.-.-</ecNumber>
    </submittedName>
</protein>
<keyword evidence="2" id="KW-0812">Transmembrane</keyword>
<dbReference type="GO" id="GO:0016757">
    <property type="term" value="F:glycosyltransferase activity"/>
    <property type="evidence" value="ECO:0007669"/>
    <property type="project" value="UniProtKB-KW"/>
</dbReference>
<dbReference type="PANTHER" id="PTHR30163:SF8">
    <property type="entry name" value="LYTIC MUREIN TRANSGLYCOSYLASE"/>
    <property type="match status" value="1"/>
</dbReference>
<feature type="compositionally biased region" description="Gly residues" evidence="1">
    <location>
        <begin position="347"/>
        <end position="359"/>
    </location>
</feature>
<gene>
    <name evidence="4" type="ORF">M6B22_05050</name>
</gene>
<feature type="compositionally biased region" description="Low complexity" evidence="1">
    <location>
        <begin position="360"/>
        <end position="403"/>
    </location>
</feature>
<feature type="transmembrane region" description="Helical" evidence="2">
    <location>
        <begin position="43"/>
        <end position="65"/>
    </location>
</feature>
<dbReference type="InterPro" id="IPR031304">
    <property type="entry name" value="SLT_2"/>
</dbReference>
<evidence type="ECO:0000256" key="2">
    <source>
        <dbReference type="SAM" id="Phobius"/>
    </source>
</evidence>
<feature type="compositionally biased region" description="Low complexity" evidence="1">
    <location>
        <begin position="109"/>
        <end position="121"/>
    </location>
</feature>
<sequence>MPTPSHRRPDPFAASDPAVLDEPVRAPGLAAALRRHPALRNRAAIGSIALGAIVFVLACLTTPLAGAQPRQHRPTAPAPHVDLGSLLALTGPDPAAAAPVTPPAPPRSPASTPAPARPAPAAVSGLAANGIPGVALNAYRVAAARMDHAEPGCGIGWWLLAGIGRVESDHGRFAGATLLANGTSVPKIIGIPLNGHGTEVVRDTDGGRLDGDPVYDRAVGPMQFIPQTWASYGVDATGDGVADPFNINDAALTAARYLCAAGGNLRAHDGQVRAVLTYNHSSAYLAEVLGLADAYRRGVPVSGIPHGNVTGALAPVRPGSLPAANPGAPTAVGGSAGAKHTTRHGSAGSGSAGTAGTAGTGSASSMPRPRGTSSAPGGSSSTPAPGGTSSTPAPGGTSSAPAPTASPTPSPAPAQKCVLWDLLNPGRCVLYG</sequence>
<dbReference type="EMBL" id="CP097463">
    <property type="protein sequence ID" value="WAX58137.1"/>
    <property type="molecule type" value="Genomic_DNA"/>
</dbReference>
<reference evidence="4" key="1">
    <citation type="submission" date="2022-05" db="EMBL/GenBank/DDBJ databases">
        <title>Jatrophihabitans sp. SB3-54 whole genome sequence.</title>
        <authorList>
            <person name="Suh M.K."/>
            <person name="Eom M.K."/>
            <person name="Kim J.S."/>
            <person name="Kim H.S."/>
            <person name="Do H.E."/>
            <person name="Shin Y.K."/>
            <person name="Lee J.-S."/>
        </authorList>
    </citation>
    <scope>NUCLEOTIDE SEQUENCE</scope>
    <source>
        <strain evidence="4">SB3-54</strain>
    </source>
</reference>
<keyword evidence="5" id="KW-1185">Reference proteome</keyword>
<dbReference type="InterPro" id="IPR023346">
    <property type="entry name" value="Lysozyme-like_dom_sf"/>
</dbReference>
<feature type="region of interest" description="Disordered" evidence="1">
    <location>
        <begin position="320"/>
        <end position="414"/>
    </location>
</feature>
<evidence type="ECO:0000313" key="5">
    <source>
        <dbReference type="Proteomes" id="UP001164693"/>
    </source>
</evidence>
<evidence type="ECO:0000259" key="3">
    <source>
        <dbReference type="Pfam" id="PF13406"/>
    </source>
</evidence>
<feature type="domain" description="Transglycosylase SLT" evidence="3">
    <location>
        <begin position="218"/>
        <end position="262"/>
    </location>
</feature>
<dbReference type="Gene3D" id="1.10.530.10">
    <property type="match status" value="1"/>
</dbReference>
<organism evidence="4 5">
    <name type="scientific">Jatrophihabitans cynanchi</name>
    <dbReference type="NCBI Taxonomy" id="2944128"/>
    <lineage>
        <taxon>Bacteria</taxon>
        <taxon>Bacillati</taxon>
        <taxon>Actinomycetota</taxon>
        <taxon>Actinomycetes</taxon>
        <taxon>Jatrophihabitantales</taxon>
        <taxon>Jatrophihabitantaceae</taxon>
        <taxon>Jatrophihabitans</taxon>
    </lineage>
</organism>
<keyword evidence="4" id="KW-0328">Glycosyltransferase</keyword>
<keyword evidence="2" id="KW-1133">Transmembrane helix</keyword>
<dbReference type="SUPFAM" id="SSF53955">
    <property type="entry name" value="Lysozyme-like"/>
    <property type="match status" value="1"/>
</dbReference>
<keyword evidence="4" id="KW-0808">Transferase</keyword>
<dbReference type="PANTHER" id="PTHR30163">
    <property type="entry name" value="MEMBRANE-BOUND LYTIC MUREIN TRANSGLYCOSYLASE B"/>
    <property type="match status" value="1"/>
</dbReference>
<feature type="region of interest" description="Disordered" evidence="1">
    <location>
        <begin position="92"/>
        <end position="121"/>
    </location>
</feature>
<evidence type="ECO:0000313" key="4">
    <source>
        <dbReference type="EMBL" id="WAX58137.1"/>
    </source>
</evidence>